<sequence length="133" mass="14277">MRGWGCVRHDARGCGQPSERRTVVLVLVHVLHAVSFRRHDRGTGAARAHDGHVIEVVEAFGEATFDGVHRHRCDAATRARAADRDGRGAGCFVDLPDLEVAAVLLDLGDVVTEIVARLSFEVACAHCGCTDAP</sequence>
<organism evidence="1 3">
    <name type="scientific">Halobacterium salinarum (strain ATCC 700922 / JCM 11081 / NRC-1)</name>
    <name type="common">Halobacterium halobium</name>
    <dbReference type="NCBI Taxonomy" id="64091"/>
    <lineage>
        <taxon>Archaea</taxon>
        <taxon>Methanobacteriati</taxon>
        <taxon>Methanobacteriota</taxon>
        <taxon>Stenosarchaea group</taxon>
        <taxon>Halobacteria</taxon>
        <taxon>Halobacteriales</taxon>
        <taxon>Halobacteriaceae</taxon>
        <taxon>Halobacterium</taxon>
        <taxon>Halobacterium salinarum NRC-34001</taxon>
    </lineage>
</organism>
<dbReference type="HOGENOM" id="CLU_1901886_0_0_2"/>
<accession>Q9HHR0</accession>
<keyword evidence="3" id="KW-1185">Reference proteome</keyword>
<proteinExistence type="predicted"/>
<reference evidence="2" key="3">
    <citation type="journal article" date="2015" name="Life">
        <title>A manual curation strategy to improve genome annotation: application to a set of haloarchael genomes.</title>
        <authorList>
            <person name="Pfeiffer F."/>
            <person name="Oesterhelt D."/>
        </authorList>
    </citation>
    <scope>NUCLEOTIDE SEQUENCE</scope>
    <source>
        <strain evidence="2">NRC-1</strain>
        <plasmid evidence="2">pNRC200</plasmid>
    </source>
</reference>
<evidence type="ECO:0000313" key="2">
    <source>
        <dbReference type="EMBL" id="DAC79881.1"/>
    </source>
</evidence>
<gene>
    <name evidence="1" type="ordered locus">VNG_6275H</name>
</gene>
<reference evidence="1 3" key="1">
    <citation type="journal article" date="2000" name="Proc. Natl. Acad. Sci. U.S.A.">
        <title>Genome sequence of Halobacterium species NRC-1.</title>
        <authorList>
            <person name="Ng W.V."/>
            <person name="Kennedy S.P."/>
            <person name="Mahairas G.G."/>
            <person name="Berquist B."/>
            <person name="Pan M."/>
            <person name="Shukla H.D."/>
            <person name="Lasky S.R."/>
            <person name="Baliga N.S."/>
            <person name="Thorsson V."/>
            <person name="Sbrogna J."/>
            <person name="Swartzell S."/>
            <person name="Weir D."/>
            <person name="Hall J."/>
            <person name="Dahl T.A."/>
            <person name="Welti R."/>
            <person name="Goo Y.A."/>
            <person name="Leithauser B."/>
            <person name="Keller K."/>
            <person name="Cruz R."/>
            <person name="Danson M.J."/>
            <person name="Hough D.W."/>
            <person name="Maddocks D.G."/>
            <person name="Jablonski P.E."/>
            <person name="Krebs M.P."/>
            <person name="Angevine C.M."/>
            <person name="Dale H."/>
            <person name="Isenbarger T.A."/>
            <person name="Peck R.F."/>
            <person name="Pohlschroder M."/>
            <person name="Spudich J.L."/>
            <person name="Jung K.W."/>
            <person name="Alam M."/>
            <person name="Freitas T."/>
            <person name="Hou S."/>
            <person name="Daniels C.J."/>
            <person name="Dennis P.P."/>
            <person name="Omer A.D."/>
            <person name="Ebhardt H."/>
            <person name="Lowe T.M."/>
            <person name="Liang P."/>
            <person name="Riley M."/>
            <person name="Hood L."/>
            <person name="DasSarma S."/>
        </authorList>
    </citation>
    <scope>NUCLEOTIDE SEQUENCE [LARGE SCALE GENOMIC DNA]</scope>
    <source>
        <strain evidence="3">ATCC 700922 / JCM 11081 / NRC-1</strain>
        <strain evidence="1">NRC-1</strain>
        <plasmid evidence="3">Plasmid pNRC200</plasmid>
    </source>
</reference>
<dbReference type="EMBL" id="AE004438">
    <property type="protein sequence ID" value="AAG20916.1"/>
    <property type="molecule type" value="Genomic_DNA"/>
</dbReference>
<evidence type="ECO:0000313" key="3">
    <source>
        <dbReference type="Proteomes" id="UP000000554"/>
    </source>
</evidence>
<geneLocation type="plasmid" evidence="1 3">
    <name>pNRC200</name>
</geneLocation>
<reference evidence="2" key="2">
    <citation type="journal article" date="2008" name="Genomics">
        <title>Evolution in the laboratory: the genome of Halobacterium salinarum strain R1 compared to that of strain NRC-1.</title>
        <authorList>
            <person name="Pfeiffer F."/>
            <person name="Schuster S.C."/>
            <person name="Broicher A."/>
            <person name="Falb M."/>
            <person name="Palm P."/>
            <person name="Rodewald K."/>
            <person name="Ruepp A."/>
            <person name="Soppa J."/>
            <person name="Tittor J."/>
            <person name="Oesterhelt D."/>
        </authorList>
    </citation>
    <scope>NUCLEOTIDE SEQUENCE</scope>
    <source>
        <strain evidence="2">NRC-1</strain>
        <plasmid evidence="2">pNRC200</plasmid>
    </source>
</reference>
<dbReference type="EMBL" id="BK010831">
    <property type="protein sequence ID" value="DAC79881.1"/>
    <property type="molecule type" value="Genomic_DNA"/>
</dbReference>
<dbReference type="AlphaFoldDB" id="Q9HHR0"/>
<evidence type="ECO:0000313" key="1">
    <source>
        <dbReference type="EMBL" id="AAG20916.1"/>
    </source>
</evidence>
<reference evidence="2" key="4">
    <citation type="journal article" date="2019" name="Microbiol. Resour. Announc.">
        <title>The genome of the Halobacterium salinarum type strain is closely related to that of the laboratory strains NRC-1 and R1.</title>
        <authorList>
            <person name="Pfeiffer F."/>
            <person name="Marchfelder A."/>
            <person name="Habermann B.H."/>
            <person name="Dyall-Smith M."/>
        </authorList>
    </citation>
    <scope>NUCLEOTIDE SEQUENCE</scope>
    <source>
        <strain evidence="2">NRC-1</strain>
        <plasmid evidence="2">pNRC200</plasmid>
    </source>
</reference>
<dbReference type="Proteomes" id="UP000000554">
    <property type="component" value="Plasmid pNRC200"/>
</dbReference>
<keyword evidence="1" id="KW-0614">Plasmid</keyword>
<dbReference type="KEGG" id="hal:VNG_6275H"/>
<protein>
    <submittedName>
        <fullName evidence="2">Spurious ORF</fullName>
    </submittedName>
    <submittedName>
        <fullName evidence="1">Vng6275h</fullName>
    </submittedName>
</protein>
<name>Q9HHR0_HALSA</name>